<keyword evidence="2" id="KW-1185">Reference proteome</keyword>
<reference evidence="1 2" key="1">
    <citation type="submission" date="2021-08" db="EMBL/GenBank/DDBJ databases">
        <title>Draft Genome Sequence of Phanerochaete sordida strain YK-624.</title>
        <authorList>
            <person name="Mori T."/>
            <person name="Dohra H."/>
            <person name="Suzuki T."/>
            <person name="Kawagishi H."/>
            <person name="Hirai H."/>
        </authorList>
    </citation>
    <scope>NUCLEOTIDE SEQUENCE [LARGE SCALE GENOMIC DNA]</scope>
    <source>
        <strain evidence="1 2">YK-624</strain>
    </source>
</reference>
<sequence>MSALWRNIGSLSPVLDGLFEKHPAAADTSDTELKISLNACTRFLNNARRVEALHLWNAPETEPQLQVLKLHYPSIELLFPNLRVLSLGSISPGIGLFLPWFISPALAILHTSPWVDLVVLVIILSRVTQVSPKLQEFDYGDRKVHAHISTLLSVFSHLERFRCGDGLTDKALLHVSRLPSLRSLEIGNVSMDAIRLLRSHAFASLVNLKISPKRGDLECILSLVSSVTSPLLNQIALDIPSSVATWVSTTDVQNINQALCKHSYLTDISIRAYTETIFEGEPVPISALFSLRRLQSFDLRLPGFSVKDADIPFIAAAWPDLHTFRMLTGQYNTPLSTTEFTPTALALFARHIPRLRALAVDMDTSELHELNLPHHRSLAPITLTLDHILLEDKHVLPMAVHIATAYPEAIVDTALIDELMQDDLELAAHGEQADFPVPDFWSRICREYLPLLKRFQRHGMAMALEATDA</sequence>
<evidence type="ECO:0000313" key="1">
    <source>
        <dbReference type="EMBL" id="GJE94367.1"/>
    </source>
</evidence>
<dbReference type="Gene3D" id="3.80.10.10">
    <property type="entry name" value="Ribonuclease Inhibitor"/>
    <property type="match status" value="1"/>
</dbReference>
<proteinExistence type="predicted"/>
<dbReference type="OrthoDB" id="3255541at2759"/>
<gene>
    <name evidence="1" type="ORF">PsYK624_105360</name>
</gene>
<dbReference type="EMBL" id="BPQB01000039">
    <property type="protein sequence ID" value="GJE94367.1"/>
    <property type="molecule type" value="Genomic_DNA"/>
</dbReference>
<evidence type="ECO:0008006" key="3">
    <source>
        <dbReference type="Google" id="ProtNLM"/>
    </source>
</evidence>
<protein>
    <recommendedName>
        <fullName evidence="3">F-box domain-containing protein</fullName>
    </recommendedName>
</protein>
<dbReference type="InterPro" id="IPR032675">
    <property type="entry name" value="LRR_dom_sf"/>
</dbReference>
<dbReference type="AlphaFoldDB" id="A0A9P3GGA2"/>
<evidence type="ECO:0000313" key="2">
    <source>
        <dbReference type="Proteomes" id="UP000703269"/>
    </source>
</evidence>
<organism evidence="1 2">
    <name type="scientific">Phanerochaete sordida</name>
    <dbReference type="NCBI Taxonomy" id="48140"/>
    <lineage>
        <taxon>Eukaryota</taxon>
        <taxon>Fungi</taxon>
        <taxon>Dikarya</taxon>
        <taxon>Basidiomycota</taxon>
        <taxon>Agaricomycotina</taxon>
        <taxon>Agaricomycetes</taxon>
        <taxon>Polyporales</taxon>
        <taxon>Phanerochaetaceae</taxon>
        <taxon>Phanerochaete</taxon>
    </lineage>
</organism>
<comment type="caution">
    <text evidence="1">The sequence shown here is derived from an EMBL/GenBank/DDBJ whole genome shotgun (WGS) entry which is preliminary data.</text>
</comment>
<accession>A0A9P3GGA2</accession>
<name>A0A9P3GGA2_9APHY</name>
<dbReference type="Proteomes" id="UP000703269">
    <property type="component" value="Unassembled WGS sequence"/>
</dbReference>
<dbReference type="SUPFAM" id="SSF52047">
    <property type="entry name" value="RNI-like"/>
    <property type="match status" value="1"/>
</dbReference>